<evidence type="ECO:0000313" key="2">
    <source>
        <dbReference type="EMBL" id="BAI79911.1"/>
    </source>
</evidence>
<evidence type="ECO:0000313" key="3">
    <source>
        <dbReference type="Proteomes" id="UP000001520"/>
    </source>
</evidence>
<protein>
    <submittedName>
        <fullName evidence="2">Uncharacterized protein</fullName>
    </submittedName>
</protein>
<dbReference type="AlphaFoldDB" id="D3PBD8"/>
<sequence>MKGIYGYVALLIASLSFMISFGYKVFHLDYIDIENFFSLFLRDLMVFFVVYFIAKYFFKNIEMIFNNYRKIL</sequence>
<dbReference type="EMBL" id="AP011529">
    <property type="protein sequence ID" value="BAI79911.1"/>
    <property type="molecule type" value="Genomic_DNA"/>
</dbReference>
<organism evidence="2 3">
    <name type="scientific">Deferribacter desulfuricans (strain DSM 14783 / JCM 11476 / NBRC 101012 / SSM1)</name>
    <dbReference type="NCBI Taxonomy" id="639282"/>
    <lineage>
        <taxon>Bacteria</taxon>
        <taxon>Pseudomonadati</taxon>
        <taxon>Deferribacterota</taxon>
        <taxon>Deferribacteres</taxon>
        <taxon>Deferribacterales</taxon>
        <taxon>Deferribacteraceae</taxon>
        <taxon>Deferribacter</taxon>
    </lineage>
</organism>
<keyword evidence="1" id="KW-0472">Membrane</keyword>
<proteinExistence type="predicted"/>
<keyword evidence="1" id="KW-1133">Transmembrane helix</keyword>
<feature type="transmembrane region" description="Helical" evidence="1">
    <location>
        <begin position="39"/>
        <end position="58"/>
    </location>
</feature>
<dbReference type="STRING" id="639282.DEFDS_0417"/>
<gene>
    <name evidence="2" type="ordered locus">DEFDS_0417</name>
</gene>
<reference evidence="2 3" key="1">
    <citation type="journal article" date="2010" name="DNA Res.">
        <title>Bacterial lifestyle in a deep-sea hydrothermal vent chimney revealed by the genome sequence of the thermophilic bacterium Deferribacter desulfuricans SSM1.</title>
        <authorList>
            <person name="Takaki Y."/>
            <person name="Shimamura S."/>
            <person name="Nakagawa S."/>
            <person name="Fukuhara Y."/>
            <person name="Horikawa H."/>
            <person name="Ankai A."/>
            <person name="Harada T."/>
            <person name="Hosoyama A."/>
            <person name="Oguchi A."/>
            <person name="Fukui S."/>
            <person name="Fujita N."/>
            <person name="Takami H."/>
            <person name="Takai K."/>
        </authorList>
    </citation>
    <scope>NUCLEOTIDE SEQUENCE [LARGE SCALE GENOMIC DNA]</scope>
    <source>
        <strain evidence="3">DSM 14783 / JCM 11476 / NBRC 101012 / SSM1</strain>
    </source>
</reference>
<name>D3PBD8_DEFDS</name>
<accession>D3PBD8</accession>
<dbReference type="RefSeq" id="WP_013007159.1">
    <property type="nucleotide sequence ID" value="NC_013939.1"/>
</dbReference>
<keyword evidence="3" id="KW-1185">Reference proteome</keyword>
<feature type="transmembrane region" description="Helical" evidence="1">
    <location>
        <begin position="7"/>
        <end position="27"/>
    </location>
</feature>
<dbReference type="OrthoDB" id="9882815at2"/>
<dbReference type="KEGG" id="ddf:DEFDS_0417"/>
<dbReference type="Proteomes" id="UP000001520">
    <property type="component" value="Chromosome"/>
</dbReference>
<keyword evidence="1" id="KW-0812">Transmembrane</keyword>
<dbReference type="HOGENOM" id="CLU_2715665_0_0_0"/>
<evidence type="ECO:0000256" key="1">
    <source>
        <dbReference type="SAM" id="Phobius"/>
    </source>
</evidence>